<protein>
    <recommendedName>
        <fullName evidence="3">Lipoprotein</fullName>
    </recommendedName>
</protein>
<proteinExistence type="predicted"/>
<dbReference type="PROSITE" id="PS51257">
    <property type="entry name" value="PROKAR_LIPOPROTEIN"/>
    <property type="match status" value="1"/>
</dbReference>
<dbReference type="EMBL" id="FWXD01000001">
    <property type="protein sequence ID" value="SMC16449.1"/>
    <property type="molecule type" value="Genomic_DNA"/>
</dbReference>
<dbReference type="Proteomes" id="UP000192761">
    <property type="component" value="Unassembled WGS sequence"/>
</dbReference>
<accession>A0A1W1WXJ9</accession>
<organism evidence="1 2">
    <name type="scientific">Andreprevotia lacus DSM 23236</name>
    <dbReference type="NCBI Taxonomy" id="1121001"/>
    <lineage>
        <taxon>Bacteria</taxon>
        <taxon>Pseudomonadati</taxon>
        <taxon>Pseudomonadota</taxon>
        <taxon>Betaproteobacteria</taxon>
        <taxon>Neisseriales</taxon>
        <taxon>Chitinibacteraceae</taxon>
        <taxon>Andreprevotia</taxon>
    </lineage>
</organism>
<sequence length="197" mass="21851">MHLSPLRFAVPAMVAMLLAACQSEPLPDRHASPEAALQAARAALHQHDLAGYFDALADGTVRDHLANAIMICTMTKSVEGMTVLRNSGHPPSTGCIEIEKKYGWRDPVPGNSPSAFRQALQQVKQPREFVTELEGNHRRTDSGTSFVWEYLDNVKLTRVEIHGGQASAQASWGGETRTVYFERDQTGWRFKPHALEE</sequence>
<reference evidence="1 2" key="1">
    <citation type="submission" date="2017-04" db="EMBL/GenBank/DDBJ databases">
        <authorList>
            <person name="Afonso C.L."/>
            <person name="Miller P.J."/>
            <person name="Scott M.A."/>
            <person name="Spackman E."/>
            <person name="Goraichik I."/>
            <person name="Dimitrov K.M."/>
            <person name="Suarez D.L."/>
            <person name="Swayne D.E."/>
        </authorList>
    </citation>
    <scope>NUCLEOTIDE SEQUENCE [LARGE SCALE GENOMIC DNA]</scope>
    <source>
        <strain evidence="1 2">DSM 23236</strain>
    </source>
</reference>
<keyword evidence="2" id="KW-1185">Reference proteome</keyword>
<evidence type="ECO:0008006" key="3">
    <source>
        <dbReference type="Google" id="ProtNLM"/>
    </source>
</evidence>
<evidence type="ECO:0000313" key="1">
    <source>
        <dbReference type="EMBL" id="SMC16449.1"/>
    </source>
</evidence>
<dbReference type="RefSeq" id="WP_084088662.1">
    <property type="nucleotide sequence ID" value="NZ_FWXD01000001.1"/>
</dbReference>
<name>A0A1W1WXJ9_9NEIS</name>
<gene>
    <name evidence="1" type="ORF">SAMN02745857_00192</name>
</gene>
<dbReference type="AlphaFoldDB" id="A0A1W1WXJ9"/>
<dbReference type="STRING" id="1121001.SAMN02745857_00192"/>
<evidence type="ECO:0000313" key="2">
    <source>
        <dbReference type="Proteomes" id="UP000192761"/>
    </source>
</evidence>